<dbReference type="Proteomes" id="UP000267096">
    <property type="component" value="Unassembled WGS sequence"/>
</dbReference>
<dbReference type="Gene3D" id="3.60.21.10">
    <property type="match status" value="1"/>
</dbReference>
<dbReference type="OrthoDB" id="5831000at2759"/>
<protein>
    <recommendedName>
        <fullName evidence="1">Serine/threonine-protein phosphatase</fullName>
        <ecNumber evidence="1">3.1.3.16</ecNumber>
    </recommendedName>
</protein>
<dbReference type="InterPro" id="IPR050341">
    <property type="entry name" value="PP1_catalytic_subunit"/>
</dbReference>
<proteinExistence type="inferred from homology"/>
<evidence type="ECO:0000313" key="4">
    <source>
        <dbReference type="EMBL" id="VDK18592.1"/>
    </source>
</evidence>
<accession>A0A0M3J1J3</accession>
<dbReference type="GO" id="GO:0005737">
    <property type="term" value="C:cytoplasm"/>
    <property type="evidence" value="ECO:0007669"/>
    <property type="project" value="TreeGrafter"/>
</dbReference>
<dbReference type="PRINTS" id="PR00114">
    <property type="entry name" value="STPHPHTASE"/>
</dbReference>
<gene>
    <name evidence="4" type="ORF">ASIM_LOCUS1276</name>
</gene>
<dbReference type="PANTHER" id="PTHR11668:SF516">
    <property type="entry name" value="SERINE_THREONINE SPECIFIC PROTEIN PHOSPHATASES DOMAIN-CONTAINING PROTEIN"/>
    <property type="match status" value="1"/>
</dbReference>
<dbReference type="InterPro" id="IPR004843">
    <property type="entry name" value="Calcineurin-like_PHP"/>
</dbReference>
<sequence>GYSGNRVNSAYAGGTTGSGSGNFGQAASSYPCGGWAANNHNWRLSNTAWSGNPMCSGGAFINPQNNAFTGNNAFNPNFTFQPINLANLNNLQNTLSSFNQALSNTLSNLSWSLNHLNNIISTNWNTRLGQLGSANANSARFANAQWNNAGTALANNQKLSFTSANMNAANQPNRVASFHGLNSQSGVNELKTASETDALLGKDTAAKKGYNEGQRLPVLSLDEFSESSSPTDMDAASPTASDRDSDNETDDNNNSTKSKDEIVSIALIDDLIERLNNAKLRPDPLAKGAIFSRKSGLGAAPIMPVDIKFDEFRKLCELAVESFAKQKSLLRITKATLPITVCADIHGQFRDLKGIFATCGHPQKNNYLFLGDYVDRGVQGIETITQLLCYKIKYPRRIFLLRGNHEDANTTLTYGFYDECLARFHNADLGEQVRMNFSLDRSIKMYVQHLLNAKQS</sequence>
<dbReference type="InterPro" id="IPR029052">
    <property type="entry name" value="Metallo-depent_PP-like"/>
</dbReference>
<evidence type="ECO:0000256" key="2">
    <source>
        <dbReference type="SAM" id="MobiDB-lite"/>
    </source>
</evidence>
<comment type="catalytic activity">
    <reaction evidence="1">
        <text>O-phospho-L-threonyl-[protein] + H2O = L-threonyl-[protein] + phosphate</text>
        <dbReference type="Rhea" id="RHEA:47004"/>
        <dbReference type="Rhea" id="RHEA-COMP:11060"/>
        <dbReference type="Rhea" id="RHEA-COMP:11605"/>
        <dbReference type="ChEBI" id="CHEBI:15377"/>
        <dbReference type="ChEBI" id="CHEBI:30013"/>
        <dbReference type="ChEBI" id="CHEBI:43474"/>
        <dbReference type="ChEBI" id="CHEBI:61977"/>
        <dbReference type="EC" id="3.1.3.16"/>
    </reaction>
</comment>
<evidence type="ECO:0000259" key="3">
    <source>
        <dbReference type="PROSITE" id="PS00125"/>
    </source>
</evidence>
<organism evidence="6">
    <name type="scientific">Anisakis simplex</name>
    <name type="common">Herring worm</name>
    <dbReference type="NCBI Taxonomy" id="6269"/>
    <lineage>
        <taxon>Eukaryota</taxon>
        <taxon>Metazoa</taxon>
        <taxon>Ecdysozoa</taxon>
        <taxon>Nematoda</taxon>
        <taxon>Chromadorea</taxon>
        <taxon>Rhabditida</taxon>
        <taxon>Spirurina</taxon>
        <taxon>Ascaridomorpha</taxon>
        <taxon>Ascaridoidea</taxon>
        <taxon>Anisakidae</taxon>
        <taxon>Anisakis</taxon>
        <taxon>Anisakis simplex complex</taxon>
    </lineage>
</organism>
<evidence type="ECO:0000313" key="6">
    <source>
        <dbReference type="WBParaSite" id="ASIM_0000139601-mRNA-1"/>
    </source>
</evidence>
<dbReference type="GO" id="GO:0004722">
    <property type="term" value="F:protein serine/threonine phosphatase activity"/>
    <property type="evidence" value="ECO:0007669"/>
    <property type="project" value="UniProtKB-EC"/>
</dbReference>
<reference evidence="4 5" key="2">
    <citation type="submission" date="2018-11" db="EMBL/GenBank/DDBJ databases">
        <authorList>
            <consortium name="Pathogen Informatics"/>
        </authorList>
    </citation>
    <scope>NUCLEOTIDE SEQUENCE [LARGE SCALE GENOMIC DNA]</scope>
</reference>
<dbReference type="SUPFAM" id="SSF56300">
    <property type="entry name" value="Metallo-dependent phosphatases"/>
    <property type="match status" value="1"/>
</dbReference>
<feature type="domain" description="Serine/threonine specific protein phosphatases" evidence="3">
    <location>
        <begin position="401"/>
        <end position="406"/>
    </location>
</feature>
<dbReference type="Pfam" id="PF00149">
    <property type="entry name" value="Metallophos"/>
    <property type="match status" value="1"/>
</dbReference>
<evidence type="ECO:0000313" key="5">
    <source>
        <dbReference type="Proteomes" id="UP000267096"/>
    </source>
</evidence>
<keyword evidence="1" id="KW-0378">Hydrolase</keyword>
<reference evidence="6" key="1">
    <citation type="submission" date="2017-02" db="UniProtKB">
        <authorList>
            <consortium name="WormBaseParasite"/>
        </authorList>
    </citation>
    <scope>IDENTIFICATION</scope>
</reference>
<dbReference type="InterPro" id="IPR006186">
    <property type="entry name" value="Ser/Thr-sp_prot-phosphatase"/>
</dbReference>
<dbReference type="PROSITE" id="PS00125">
    <property type="entry name" value="SER_THR_PHOSPHATASE"/>
    <property type="match status" value="1"/>
</dbReference>
<keyword evidence="5" id="KW-1185">Reference proteome</keyword>
<dbReference type="EMBL" id="UYRR01001267">
    <property type="protein sequence ID" value="VDK18592.1"/>
    <property type="molecule type" value="Genomic_DNA"/>
</dbReference>
<dbReference type="AlphaFoldDB" id="A0A0M3J1J3"/>
<feature type="region of interest" description="Disordered" evidence="2">
    <location>
        <begin position="224"/>
        <end position="258"/>
    </location>
</feature>
<comment type="similarity">
    <text evidence="1">Belongs to the PPP phosphatase family.</text>
</comment>
<dbReference type="EC" id="3.1.3.16" evidence="1"/>
<name>A0A0M3J1J3_ANISI</name>
<evidence type="ECO:0000256" key="1">
    <source>
        <dbReference type="RuleBase" id="RU004273"/>
    </source>
</evidence>
<dbReference type="SMART" id="SM00156">
    <property type="entry name" value="PP2Ac"/>
    <property type="match status" value="1"/>
</dbReference>
<dbReference type="GO" id="GO:0005634">
    <property type="term" value="C:nucleus"/>
    <property type="evidence" value="ECO:0007669"/>
    <property type="project" value="TreeGrafter"/>
</dbReference>
<dbReference type="PANTHER" id="PTHR11668">
    <property type="entry name" value="SERINE/THREONINE PROTEIN PHOSPHATASE"/>
    <property type="match status" value="1"/>
</dbReference>
<dbReference type="WBParaSite" id="ASIM_0000139601-mRNA-1">
    <property type="protein sequence ID" value="ASIM_0000139601-mRNA-1"/>
    <property type="gene ID" value="ASIM_0000139601"/>
</dbReference>